<sequence>MALWTPDPTFYPSPRDAAAAPAERLAYVAAFDRRAQRPDSGGLGMAALHTPAMFAVAGAVALVVFEVVGLTVLRRAWFDVDRMWAVALVGAGVLTLAQA</sequence>
<keyword evidence="1" id="KW-0812">Transmembrane</keyword>
<evidence type="ECO:0000256" key="1">
    <source>
        <dbReference type="SAM" id="Phobius"/>
    </source>
</evidence>
<dbReference type="RefSeq" id="WP_379581400.1">
    <property type="nucleotide sequence ID" value="NZ_JBHUFV010000080.1"/>
</dbReference>
<comment type="caution">
    <text evidence="2">The sequence shown here is derived from an EMBL/GenBank/DDBJ whole genome shotgun (WGS) entry which is preliminary data.</text>
</comment>
<keyword evidence="1" id="KW-0472">Membrane</keyword>
<evidence type="ECO:0000313" key="2">
    <source>
        <dbReference type="EMBL" id="MFD1939277.1"/>
    </source>
</evidence>
<name>A0ABW4TD34_9ACTN</name>
<keyword evidence="3" id="KW-1185">Reference proteome</keyword>
<dbReference type="EMBL" id="JBHUFV010000080">
    <property type="protein sequence ID" value="MFD1939277.1"/>
    <property type="molecule type" value="Genomic_DNA"/>
</dbReference>
<keyword evidence="1" id="KW-1133">Transmembrane helix</keyword>
<feature type="transmembrane region" description="Helical" evidence="1">
    <location>
        <begin position="52"/>
        <end position="73"/>
    </location>
</feature>
<accession>A0ABW4TD34</accession>
<dbReference type="Proteomes" id="UP001597368">
    <property type="component" value="Unassembled WGS sequence"/>
</dbReference>
<protein>
    <submittedName>
        <fullName evidence="2">Uncharacterized protein</fullName>
    </submittedName>
</protein>
<evidence type="ECO:0000313" key="3">
    <source>
        <dbReference type="Proteomes" id="UP001597368"/>
    </source>
</evidence>
<proteinExistence type="predicted"/>
<reference evidence="3" key="1">
    <citation type="journal article" date="2019" name="Int. J. Syst. Evol. Microbiol.">
        <title>The Global Catalogue of Microorganisms (GCM) 10K type strain sequencing project: providing services to taxonomists for standard genome sequencing and annotation.</title>
        <authorList>
            <consortium name="The Broad Institute Genomics Platform"/>
            <consortium name="The Broad Institute Genome Sequencing Center for Infectious Disease"/>
            <person name="Wu L."/>
            <person name="Ma J."/>
        </authorList>
    </citation>
    <scope>NUCLEOTIDE SEQUENCE [LARGE SCALE GENOMIC DNA]</scope>
    <source>
        <strain evidence="3">ICMP 6774ER</strain>
    </source>
</reference>
<organism evidence="2 3">
    <name type="scientific">Nonomuraea mangrovi</name>
    <dbReference type="NCBI Taxonomy" id="2316207"/>
    <lineage>
        <taxon>Bacteria</taxon>
        <taxon>Bacillati</taxon>
        <taxon>Actinomycetota</taxon>
        <taxon>Actinomycetes</taxon>
        <taxon>Streptosporangiales</taxon>
        <taxon>Streptosporangiaceae</taxon>
        <taxon>Nonomuraea</taxon>
    </lineage>
</organism>
<gene>
    <name evidence="2" type="ORF">ACFSKW_48235</name>
</gene>